<dbReference type="InterPro" id="IPR017261">
    <property type="entry name" value="DNA_mismatch_repair_MutS/MSH"/>
</dbReference>
<evidence type="ECO:0000256" key="10">
    <source>
        <dbReference type="RuleBase" id="RU003756"/>
    </source>
</evidence>
<feature type="binding site" evidence="9">
    <location>
        <begin position="614"/>
        <end position="621"/>
    </location>
    <ligand>
        <name>ATP</name>
        <dbReference type="ChEBI" id="CHEBI:30616"/>
    </ligand>
</feature>
<dbReference type="SUPFAM" id="SSF52540">
    <property type="entry name" value="P-loop containing nucleoside triphosphate hydrolases"/>
    <property type="match status" value="1"/>
</dbReference>
<dbReference type="Gene3D" id="3.40.1170.10">
    <property type="entry name" value="DNA repair protein MutS, domain I"/>
    <property type="match status" value="1"/>
</dbReference>
<evidence type="ECO:0000256" key="6">
    <source>
        <dbReference type="ARBA" id="ARBA00023125"/>
    </source>
</evidence>
<dbReference type="AlphaFoldDB" id="A0AB39VIB4"/>
<dbReference type="SMART" id="SM00533">
    <property type="entry name" value="MUTSd"/>
    <property type="match status" value="1"/>
</dbReference>
<dbReference type="PANTHER" id="PTHR11361:SF34">
    <property type="entry name" value="DNA MISMATCH REPAIR PROTEIN MSH1, MITOCHONDRIAL"/>
    <property type="match status" value="1"/>
</dbReference>
<keyword evidence="4 9" id="KW-0227">DNA damage</keyword>
<dbReference type="InterPro" id="IPR007861">
    <property type="entry name" value="DNA_mismatch_repair_MutS_clamp"/>
</dbReference>
<sequence>MAQTPLMKQYREIKQNFRDCILFFRLGDFYEMFFEDAITASKELGLTLTSRNREKGMDVPLAGIPFHSANSYISKMVAKGYKVAICEQVEDPKTAKGIVKREVVNIITPGTVMDIESLDEKSNNYLMSILEENNKIGISYIDITTGEFKVAEIEKDKHYIKLFNELNKIEPKEILLTEEFYRAIKEKIDDFTKKNDSLVTFVTKVRDSEKFLTDYFKVVSLESYGIKNKKVVINDAAMALFYVMEMQVGNDLTVEKMEFINVSNYAEINSITQKNLELVKNQREKTVYGSLLWVLDKCKTSMGTRLLKRFINNPLLDIKEIEKRQNDVECFLENILLREDSREILEEVYDLERLVGKIIFGNENGRDLVALKKTIKSSLEIMNLLKEYDFFNEIDSKKLSEIFQIIEESINEDAPFSVREGNIIKRGFNRELDEIRNIMNSGKDFLLEIEKREKEKTGIKNMKIKYNKVFGYFIEITKSNLDLVPESYIRKQTLTNSERFVTPELKKYEDTIINAKAKIEDLEYHLFKEISAKIKEKRHILTSLAEILSYLDVVVSFAVVATENNYVRPQICEDYDFEIKGGRHPVVEKLIGRNDYVENDTFLSETESFVILTGPNMSGKSTYMKQIALISIMAQIGSFVPAKSTKLSIVDKYLTRIGASDDILSGQSTFMVEMSEVSNILNNATKNSLVILDEVGRGTSTFDGISIATAISIYIHDKIGAKTVFATHYHELTDLASKFKNIKNYRIEVDEKDGKIMFLRNIVKGGADKSYGIEVARLAGLPREILSEGKRFLKRLEQKKELIEKTIDVTQLSLFSMNEEALEICEKRQEFENNSETKNNFYEKRIFEIKKEKENIEREKENLEKIVLDIENYDVNNVTPMKAMKFLFELKEKIKKDN</sequence>
<dbReference type="EMBL" id="CP165644">
    <property type="protein sequence ID" value="XDU67493.1"/>
    <property type="molecule type" value="Genomic_DNA"/>
</dbReference>
<name>A0AB39VIB4_9FUSO</name>
<dbReference type="InterPro" id="IPR000432">
    <property type="entry name" value="DNA_mismatch_repair_MutS_C"/>
</dbReference>
<comment type="function">
    <text evidence="8 9">This protein is involved in the repair of mismatches in DNA. It is possible that it carries out the mismatch recognition step. This protein has a weak ATPase activity.</text>
</comment>
<evidence type="ECO:0000256" key="2">
    <source>
        <dbReference type="ARBA" id="ARBA00021982"/>
    </source>
</evidence>
<dbReference type="InterPro" id="IPR007696">
    <property type="entry name" value="DNA_mismatch_repair_MutS_core"/>
</dbReference>
<reference evidence="13" key="1">
    <citation type="submission" date="2024-07" db="EMBL/GenBank/DDBJ databases">
        <authorList>
            <person name="Li X.-J."/>
            <person name="Wang X."/>
        </authorList>
    </citation>
    <scope>NUCLEOTIDE SEQUENCE</scope>
    <source>
        <strain evidence="13">HSP-334</strain>
    </source>
</reference>
<evidence type="ECO:0000313" key="13">
    <source>
        <dbReference type="EMBL" id="XDU67493.1"/>
    </source>
</evidence>
<evidence type="ECO:0000256" key="11">
    <source>
        <dbReference type="SAM" id="Coils"/>
    </source>
</evidence>
<dbReference type="Gene3D" id="3.40.50.300">
    <property type="entry name" value="P-loop containing nucleotide triphosphate hydrolases"/>
    <property type="match status" value="1"/>
</dbReference>
<evidence type="ECO:0000259" key="12">
    <source>
        <dbReference type="PROSITE" id="PS00486"/>
    </source>
</evidence>
<dbReference type="InterPro" id="IPR007860">
    <property type="entry name" value="DNA_mmatch_repair_MutS_con_dom"/>
</dbReference>
<dbReference type="CDD" id="cd03284">
    <property type="entry name" value="ABC_MutS1"/>
    <property type="match status" value="1"/>
</dbReference>
<feature type="domain" description="DNA mismatch repair proteins mutS family" evidence="12">
    <location>
        <begin position="688"/>
        <end position="704"/>
    </location>
</feature>
<dbReference type="InterPro" id="IPR027417">
    <property type="entry name" value="P-loop_NTPase"/>
</dbReference>
<dbReference type="InterPro" id="IPR005748">
    <property type="entry name" value="DNA_mismatch_repair_MutS"/>
</dbReference>
<feature type="coiled-coil region" evidence="11">
    <location>
        <begin position="839"/>
        <end position="876"/>
    </location>
</feature>
<dbReference type="GO" id="GO:0140664">
    <property type="term" value="F:ATP-dependent DNA damage sensor activity"/>
    <property type="evidence" value="ECO:0007669"/>
    <property type="project" value="InterPro"/>
</dbReference>
<dbReference type="NCBIfam" id="TIGR01070">
    <property type="entry name" value="mutS1"/>
    <property type="match status" value="1"/>
</dbReference>
<dbReference type="InterPro" id="IPR036678">
    <property type="entry name" value="MutS_con_dom_sf"/>
</dbReference>
<dbReference type="Pfam" id="PF00488">
    <property type="entry name" value="MutS_V"/>
    <property type="match status" value="1"/>
</dbReference>
<accession>A0AB39VIB4</accession>
<dbReference type="Pfam" id="PF05192">
    <property type="entry name" value="MutS_III"/>
    <property type="match status" value="1"/>
</dbReference>
<dbReference type="KEGG" id="lrug:AB8B22_03505"/>
<dbReference type="RefSeq" id="WP_369711677.1">
    <property type="nucleotide sequence ID" value="NZ_CP165644.1"/>
</dbReference>
<comment type="similarity">
    <text evidence="1 9 10">Belongs to the DNA mismatch repair MutS family.</text>
</comment>
<dbReference type="GO" id="GO:0006298">
    <property type="term" value="P:mismatch repair"/>
    <property type="evidence" value="ECO:0007669"/>
    <property type="project" value="UniProtKB-UniRule"/>
</dbReference>
<evidence type="ECO:0000256" key="3">
    <source>
        <dbReference type="ARBA" id="ARBA00022741"/>
    </source>
</evidence>
<dbReference type="Pfam" id="PF05188">
    <property type="entry name" value="MutS_II"/>
    <property type="match status" value="1"/>
</dbReference>
<dbReference type="GO" id="GO:0005829">
    <property type="term" value="C:cytosol"/>
    <property type="evidence" value="ECO:0007669"/>
    <property type="project" value="TreeGrafter"/>
</dbReference>
<dbReference type="GO" id="GO:0005524">
    <property type="term" value="F:ATP binding"/>
    <property type="evidence" value="ECO:0007669"/>
    <property type="project" value="UniProtKB-UniRule"/>
</dbReference>
<proteinExistence type="inferred from homology"/>
<dbReference type="InterPro" id="IPR016151">
    <property type="entry name" value="DNA_mismatch_repair_MutS_N"/>
</dbReference>
<dbReference type="InterPro" id="IPR045076">
    <property type="entry name" value="MutS"/>
</dbReference>
<dbReference type="FunFam" id="3.40.1170.10:FF:000001">
    <property type="entry name" value="DNA mismatch repair protein MutS"/>
    <property type="match status" value="1"/>
</dbReference>
<dbReference type="HAMAP" id="MF_00096">
    <property type="entry name" value="MutS"/>
    <property type="match status" value="1"/>
</dbReference>
<evidence type="ECO:0000256" key="9">
    <source>
        <dbReference type="HAMAP-Rule" id="MF_00096"/>
    </source>
</evidence>
<evidence type="ECO:0000256" key="8">
    <source>
        <dbReference type="ARBA" id="ARBA00024647"/>
    </source>
</evidence>
<dbReference type="Gene3D" id="1.10.1420.10">
    <property type="match status" value="2"/>
</dbReference>
<dbReference type="InterPro" id="IPR007695">
    <property type="entry name" value="DNA_mismatch_repair_MutS-lik_N"/>
</dbReference>
<dbReference type="SUPFAM" id="SSF53150">
    <property type="entry name" value="DNA repair protein MutS, domain II"/>
    <property type="match status" value="1"/>
</dbReference>
<dbReference type="SUPFAM" id="SSF48334">
    <property type="entry name" value="DNA repair protein MutS, domain III"/>
    <property type="match status" value="1"/>
</dbReference>
<dbReference type="SUPFAM" id="SSF55271">
    <property type="entry name" value="DNA repair protein MutS, domain I"/>
    <property type="match status" value="1"/>
</dbReference>
<dbReference type="FunFam" id="3.40.50.300:FF:000870">
    <property type="entry name" value="MutS protein homolog 4"/>
    <property type="match status" value="1"/>
</dbReference>
<dbReference type="PIRSF" id="PIRSF037677">
    <property type="entry name" value="DNA_mis_repair_Msh6"/>
    <property type="match status" value="1"/>
</dbReference>
<dbReference type="PANTHER" id="PTHR11361">
    <property type="entry name" value="DNA MISMATCH REPAIR PROTEIN MUTS FAMILY MEMBER"/>
    <property type="match status" value="1"/>
</dbReference>
<dbReference type="InterPro" id="IPR036187">
    <property type="entry name" value="DNA_mismatch_repair_MutS_sf"/>
</dbReference>
<protein>
    <recommendedName>
        <fullName evidence="2 9">DNA mismatch repair protein MutS</fullName>
    </recommendedName>
</protein>
<keyword evidence="7 9" id="KW-0234">DNA repair</keyword>
<keyword evidence="11" id="KW-0175">Coiled coil</keyword>
<dbReference type="SMART" id="SM00534">
    <property type="entry name" value="MUTSac"/>
    <property type="match status" value="1"/>
</dbReference>
<dbReference type="GO" id="GO:0030983">
    <property type="term" value="F:mismatched DNA binding"/>
    <property type="evidence" value="ECO:0007669"/>
    <property type="project" value="InterPro"/>
</dbReference>
<dbReference type="Pfam" id="PF05190">
    <property type="entry name" value="MutS_IV"/>
    <property type="match status" value="1"/>
</dbReference>
<evidence type="ECO:0000256" key="5">
    <source>
        <dbReference type="ARBA" id="ARBA00022840"/>
    </source>
</evidence>
<dbReference type="PROSITE" id="PS00486">
    <property type="entry name" value="DNA_MISMATCH_REPAIR_2"/>
    <property type="match status" value="1"/>
</dbReference>
<dbReference type="NCBIfam" id="NF003810">
    <property type="entry name" value="PRK05399.1"/>
    <property type="match status" value="1"/>
</dbReference>
<keyword evidence="5 9" id="KW-0067">ATP-binding</keyword>
<dbReference type="GO" id="GO:0003684">
    <property type="term" value="F:damaged DNA binding"/>
    <property type="evidence" value="ECO:0007669"/>
    <property type="project" value="UniProtKB-UniRule"/>
</dbReference>
<evidence type="ECO:0000256" key="7">
    <source>
        <dbReference type="ARBA" id="ARBA00023204"/>
    </source>
</evidence>
<organism evidence="13">
    <name type="scientific">Leptotrichia rugosa</name>
    <dbReference type="NCBI Taxonomy" id="3239302"/>
    <lineage>
        <taxon>Bacteria</taxon>
        <taxon>Fusobacteriati</taxon>
        <taxon>Fusobacteriota</taxon>
        <taxon>Fusobacteriia</taxon>
        <taxon>Fusobacteriales</taxon>
        <taxon>Leptotrichiaceae</taxon>
        <taxon>Leptotrichia</taxon>
    </lineage>
</organism>
<keyword evidence="3 9" id="KW-0547">Nucleotide-binding</keyword>
<keyword evidence="6 9" id="KW-0238">DNA-binding</keyword>
<evidence type="ECO:0000256" key="4">
    <source>
        <dbReference type="ARBA" id="ARBA00022763"/>
    </source>
</evidence>
<evidence type="ECO:0000256" key="1">
    <source>
        <dbReference type="ARBA" id="ARBA00006271"/>
    </source>
</evidence>
<dbReference type="Pfam" id="PF01624">
    <property type="entry name" value="MutS_I"/>
    <property type="match status" value="1"/>
</dbReference>
<gene>
    <name evidence="9 13" type="primary">mutS</name>
    <name evidence="13" type="ORF">AB8B22_03505</name>
</gene>
<dbReference type="Gene3D" id="3.30.420.110">
    <property type="entry name" value="MutS, connector domain"/>
    <property type="match status" value="1"/>
</dbReference>